<dbReference type="Proteomes" id="UP001060085">
    <property type="component" value="Linkage Group LG04"/>
</dbReference>
<proteinExistence type="predicted"/>
<reference evidence="2" key="1">
    <citation type="journal article" date="2023" name="Nat. Plants">
        <title>Single-cell RNA sequencing provides a high-resolution roadmap for understanding the multicellular compartmentation of specialized metabolism.</title>
        <authorList>
            <person name="Sun S."/>
            <person name="Shen X."/>
            <person name="Li Y."/>
            <person name="Li Y."/>
            <person name="Wang S."/>
            <person name="Li R."/>
            <person name="Zhang H."/>
            <person name="Shen G."/>
            <person name="Guo B."/>
            <person name="Wei J."/>
            <person name="Xu J."/>
            <person name="St-Pierre B."/>
            <person name="Chen S."/>
            <person name="Sun C."/>
        </authorList>
    </citation>
    <scope>NUCLEOTIDE SEQUENCE [LARGE SCALE GENOMIC DNA]</scope>
</reference>
<dbReference type="EMBL" id="CM044704">
    <property type="protein sequence ID" value="KAI5668734.1"/>
    <property type="molecule type" value="Genomic_DNA"/>
</dbReference>
<protein>
    <submittedName>
        <fullName evidence="1">Uncharacterized protein</fullName>
    </submittedName>
</protein>
<comment type="caution">
    <text evidence="1">The sequence shown here is derived from an EMBL/GenBank/DDBJ whole genome shotgun (WGS) entry which is preliminary data.</text>
</comment>
<sequence>MRRCLEPQCFHKSISHHVHLVVWRPACLMRLDRMGRDTLPKPKLSQNPFKNVRLDAIKVCNEPVQRGNPTSPNLLSPIQSQSDVQQFIFILIT</sequence>
<organism evidence="1 2">
    <name type="scientific">Catharanthus roseus</name>
    <name type="common">Madagascar periwinkle</name>
    <name type="synonym">Vinca rosea</name>
    <dbReference type="NCBI Taxonomy" id="4058"/>
    <lineage>
        <taxon>Eukaryota</taxon>
        <taxon>Viridiplantae</taxon>
        <taxon>Streptophyta</taxon>
        <taxon>Embryophyta</taxon>
        <taxon>Tracheophyta</taxon>
        <taxon>Spermatophyta</taxon>
        <taxon>Magnoliopsida</taxon>
        <taxon>eudicotyledons</taxon>
        <taxon>Gunneridae</taxon>
        <taxon>Pentapetalae</taxon>
        <taxon>asterids</taxon>
        <taxon>lamiids</taxon>
        <taxon>Gentianales</taxon>
        <taxon>Apocynaceae</taxon>
        <taxon>Rauvolfioideae</taxon>
        <taxon>Vinceae</taxon>
        <taxon>Catharanthinae</taxon>
        <taxon>Catharanthus</taxon>
    </lineage>
</organism>
<keyword evidence="2" id="KW-1185">Reference proteome</keyword>
<evidence type="ECO:0000313" key="1">
    <source>
        <dbReference type="EMBL" id="KAI5668734.1"/>
    </source>
</evidence>
<name>A0ACC0B7V1_CATRO</name>
<gene>
    <name evidence="1" type="ORF">M9H77_18587</name>
</gene>
<accession>A0ACC0B7V1</accession>
<evidence type="ECO:0000313" key="2">
    <source>
        <dbReference type="Proteomes" id="UP001060085"/>
    </source>
</evidence>